<feature type="transmembrane region" description="Helical" evidence="5">
    <location>
        <begin position="190"/>
        <end position="212"/>
    </location>
</feature>
<keyword evidence="2 5" id="KW-0812">Transmembrane</keyword>
<dbReference type="AlphaFoldDB" id="A0A6A5WK91"/>
<evidence type="ECO:0000256" key="1">
    <source>
        <dbReference type="ARBA" id="ARBA00004141"/>
    </source>
</evidence>
<feature type="transmembrane region" description="Helical" evidence="5">
    <location>
        <begin position="166"/>
        <end position="184"/>
    </location>
</feature>
<comment type="subcellular location">
    <subcellularLocation>
        <location evidence="1">Membrane</location>
        <topology evidence="1">Multi-pass membrane protein</topology>
    </subcellularLocation>
</comment>
<dbReference type="Gene3D" id="1.20.1720.10">
    <property type="entry name" value="Multidrug resistance protein D"/>
    <property type="match status" value="1"/>
</dbReference>
<feature type="transmembrane region" description="Helical" evidence="5">
    <location>
        <begin position="97"/>
        <end position="124"/>
    </location>
</feature>
<feature type="transmembrane region" description="Helical" evidence="5">
    <location>
        <begin position="565"/>
        <end position="583"/>
    </location>
</feature>
<feature type="transmembrane region" description="Helical" evidence="5">
    <location>
        <begin position="451"/>
        <end position="475"/>
    </location>
</feature>
<dbReference type="InterPro" id="IPR011701">
    <property type="entry name" value="MFS"/>
</dbReference>
<dbReference type="OrthoDB" id="2351791at2759"/>
<dbReference type="PROSITE" id="PS50850">
    <property type="entry name" value="MFS"/>
    <property type="match status" value="1"/>
</dbReference>
<feature type="transmembrane region" description="Helical" evidence="5">
    <location>
        <begin position="295"/>
        <end position="314"/>
    </location>
</feature>
<evidence type="ECO:0000313" key="8">
    <source>
        <dbReference type="Proteomes" id="UP000799779"/>
    </source>
</evidence>
<keyword evidence="8" id="KW-1185">Reference proteome</keyword>
<feature type="transmembrane region" description="Helical" evidence="5">
    <location>
        <begin position="361"/>
        <end position="382"/>
    </location>
</feature>
<evidence type="ECO:0000259" key="6">
    <source>
        <dbReference type="PROSITE" id="PS50850"/>
    </source>
</evidence>
<evidence type="ECO:0000256" key="3">
    <source>
        <dbReference type="ARBA" id="ARBA00022989"/>
    </source>
</evidence>
<feature type="transmembrane region" description="Helical" evidence="5">
    <location>
        <begin position="487"/>
        <end position="511"/>
    </location>
</feature>
<dbReference type="Gene3D" id="1.20.1250.20">
    <property type="entry name" value="MFS general substrate transporter like domains"/>
    <property type="match status" value="1"/>
</dbReference>
<dbReference type="Proteomes" id="UP000799779">
    <property type="component" value="Unassembled WGS sequence"/>
</dbReference>
<evidence type="ECO:0000256" key="4">
    <source>
        <dbReference type="ARBA" id="ARBA00023136"/>
    </source>
</evidence>
<dbReference type="PRINTS" id="PR01036">
    <property type="entry name" value="TCRTETB"/>
</dbReference>
<evidence type="ECO:0000256" key="2">
    <source>
        <dbReference type="ARBA" id="ARBA00022692"/>
    </source>
</evidence>
<dbReference type="FunFam" id="1.20.1720.10:FF:000018">
    <property type="entry name" value="Putative MFS multidrug transporter"/>
    <property type="match status" value="1"/>
</dbReference>
<reference evidence="7" key="1">
    <citation type="journal article" date="2020" name="Stud. Mycol.">
        <title>101 Dothideomycetes genomes: a test case for predicting lifestyles and emergence of pathogens.</title>
        <authorList>
            <person name="Haridas S."/>
            <person name="Albert R."/>
            <person name="Binder M."/>
            <person name="Bloem J."/>
            <person name="Labutti K."/>
            <person name="Salamov A."/>
            <person name="Andreopoulos B."/>
            <person name="Baker S."/>
            <person name="Barry K."/>
            <person name="Bills G."/>
            <person name="Bluhm B."/>
            <person name="Cannon C."/>
            <person name="Castanera R."/>
            <person name="Culley D."/>
            <person name="Daum C."/>
            <person name="Ezra D."/>
            <person name="Gonzalez J."/>
            <person name="Henrissat B."/>
            <person name="Kuo A."/>
            <person name="Liang C."/>
            <person name="Lipzen A."/>
            <person name="Lutzoni F."/>
            <person name="Magnuson J."/>
            <person name="Mondo S."/>
            <person name="Nolan M."/>
            <person name="Ohm R."/>
            <person name="Pangilinan J."/>
            <person name="Park H.-J."/>
            <person name="Ramirez L."/>
            <person name="Alfaro M."/>
            <person name="Sun H."/>
            <person name="Tritt A."/>
            <person name="Yoshinaga Y."/>
            <person name="Zwiers L.-H."/>
            <person name="Turgeon B."/>
            <person name="Goodwin S."/>
            <person name="Spatafora J."/>
            <person name="Crous P."/>
            <person name="Grigoriev I."/>
        </authorList>
    </citation>
    <scope>NUCLEOTIDE SEQUENCE</scope>
    <source>
        <strain evidence="7">CBS 123094</strain>
    </source>
</reference>
<dbReference type="Pfam" id="PF07690">
    <property type="entry name" value="MFS_1"/>
    <property type="match status" value="1"/>
</dbReference>
<dbReference type="InterPro" id="IPR020846">
    <property type="entry name" value="MFS_dom"/>
</dbReference>
<protein>
    <submittedName>
        <fullName evidence="7">MFS general substrate transporter</fullName>
    </submittedName>
</protein>
<feature type="transmembrane region" description="Helical" evidence="5">
    <location>
        <begin position="394"/>
        <end position="419"/>
    </location>
</feature>
<name>A0A6A5WK91_9PLEO</name>
<dbReference type="CDD" id="cd17502">
    <property type="entry name" value="MFS_Azr1_MDR_like"/>
    <property type="match status" value="1"/>
</dbReference>
<feature type="transmembrane region" description="Helical" evidence="5">
    <location>
        <begin position="224"/>
        <end position="242"/>
    </location>
</feature>
<dbReference type="PANTHER" id="PTHR23501">
    <property type="entry name" value="MAJOR FACILITATOR SUPERFAMILY"/>
    <property type="match status" value="1"/>
</dbReference>
<feature type="transmembrane region" description="Helical" evidence="5">
    <location>
        <begin position="136"/>
        <end position="154"/>
    </location>
</feature>
<keyword evidence="4 5" id="KW-0472">Membrane</keyword>
<evidence type="ECO:0000313" key="7">
    <source>
        <dbReference type="EMBL" id="KAF2001229.1"/>
    </source>
</evidence>
<dbReference type="GO" id="GO:0005886">
    <property type="term" value="C:plasma membrane"/>
    <property type="evidence" value="ECO:0007669"/>
    <property type="project" value="TreeGrafter"/>
</dbReference>
<proteinExistence type="predicted"/>
<dbReference type="FunFam" id="1.20.1250.20:FF:000786">
    <property type="entry name" value="MFS multidrug transporter, putative"/>
    <property type="match status" value="1"/>
</dbReference>
<dbReference type="SUPFAM" id="SSF103473">
    <property type="entry name" value="MFS general substrate transporter"/>
    <property type="match status" value="1"/>
</dbReference>
<accession>A0A6A5WK91</accession>
<evidence type="ECO:0000256" key="5">
    <source>
        <dbReference type="SAM" id="Phobius"/>
    </source>
</evidence>
<gene>
    <name evidence="7" type="ORF">P154DRAFT_545226</name>
</gene>
<dbReference type="EMBL" id="ML977584">
    <property type="protein sequence ID" value="KAF2001229.1"/>
    <property type="molecule type" value="Genomic_DNA"/>
</dbReference>
<keyword evidence="3 5" id="KW-1133">Transmembrane helix</keyword>
<feature type="transmembrane region" description="Helical" evidence="5">
    <location>
        <begin position="426"/>
        <end position="445"/>
    </location>
</feature>
<dbReference type="InterPro" id="IPR036259">
    <property type="entry name" value="MFS_trans_sf"/>
</dbReference>
<sequence>MANVMTGRQGVLANPLYGRSPIASSPGAKSARQHLHLDKSVTNPHRPPTWRPVHVTLFTPYVKHFSFAFPLADAASSASEKLEDPAAEEEFNPGWRFLLAFASLAVITLMAALDATSISVALPIMARVLKGSAIEAFWSGTSFLLTSTVFQPVLGSFSHIFGRKPLIYISLALFLAGSIIAALANNFTVILVGRSIQGIGGGGIICLTEIVVTDMVPLRQRGQWFSAISGMWAIGTVAGPLLGGGFSQNVSWRWIFWINLPFLGIGTFMITVFLKLNHQTTSLMAKLRRIDWIGMVLFLGSTTGFLIPITWGGVQYPWDSWRTLVPMLVSFVGLVVFVIHQEYIAPEPLIRTSVFKTTTAAVTYLGTVIHGIILWSVLYYLPLYFEAVKGQSPITAGVALFPLTFTVAPAAMVVGAVIAKTGKYQWALWAGWFFTTLGMGLLVLLKPDTKTVAWIFLLLVGGVGTGMLFPSMAIATQAATTSKDQAYATNIFSFLRAFGQTIGVAIGGVIFQNQMKKKMLTYPLLADKAAEYSRDAAGLVQIIKGMPSGVMKDQLRESYTDALKYIWIVMIVLAAVALIGSAFTKAYPLDRALETEQGFVEKKRARDVEQEARTAQ</sequence>
<feature type="transmembrane region" description="Helical" evidence="5">
    <location>
        <begin position="254"/>
        <end position="274"/>
    </location>
</feature>
<dbReference type="GO" id="GO:0022857">
    <property type="term" value="F:transmembrane transporter activity"/>
    <property type="evidence" value="ECO:0007669"/>
    <property type="project" value="InterPro"/>
</dbReference>
<organism evidence="7 8">
    <name type="scientific">Amniculicola lignicola CBS 123094</name>
    <dbReference type="NCBI Taxonomy" id="1392246"/>
    <lineage>
        <taxon>Eukaryota</taxon>
        <taxon>Fungi</taxon>
        <taxon>Dikarya</taxon>
        <taxon>Ascomycota</taxon>
        <taxon>Pezizomycotina</taxon>
        <taxon>Dothideomycetes</taxon>
        <taxon>Pleosporomycetidae</taxon>
        <taxon>Pleosporales</taxon>
        <taxon>Amniculicolaceae</taxon>
        <taxon>Amniculicola</taxon>
    </lineage>
</organism>
<feature type="domain" description="Major facilitator superfamily (MFS) profile" evidence="6">
    <location>
        <begin position="100"/>
        <end position="592"/>
    </location>
</feature>
<feature type="transmembrane region" description="Helical" evidence="5">
    <location>
        <begin position="320"/>
        <end position="340"/>
    </location>
</feature>
<dbReference type="PANTHER" id="PTHR23501:SF59">
    <property type="entry name" value="MAJOR FACILITATOR SUPERFAMILY (MFS) PROFILE DOMAIN-CONTAINING PROTEIN-RELATED"/>
    <property type="match status" value="1"/>
</dbReference>